<dbReference type="InterPro" id="IPR036444">
    <property type="entry name" value="PLipase_A2_dom_sf"/>
</dbReference>
<reference evidence="2" key="1">
    <citation type="submission" date="2023-06" db="EMBL/GenBank/DDBJ databases">
        <authorList>
            <person name="Delattre M."/>
        </authorList>
    </citation>
    <scope>NUCLEOTIDE SEQUENCE</scope>
    <source>
        <strain evidence="2">AF72</strain>
    </source>
</reference>
<feature type="region of interest" description="Disordered" evidence="1">
    <location>
        <begin position="177"/>
        <end position="199"/>
    </location>
</feature>
<gene>
    <name evidence="2" type="ORF">MSPICULIGERA_LOCUS9679</name>
</gene>
<evidence type="ECO:0000313" key="3">
    <source>
        <dbReference type="Proteomes" id="UP001177023"/>
    </source>
</evidence>
<evidence type="ECO:0000313" key="2">
    <source>
        <dbReference type="EMBL" id="CAJ0571267.1"/>
    </source>
</evidence>
<name>A0AA36CNK7_9BILA</name>
<feature type="non-terminal residue" evidence="2">
    <location>
        <position position="1"/>
    </location>
</feature>
<dbReference type="EMBL" id="CATQJA010002552">
    <property type="protein sequence ID" value="CAJ0571267.1"/>
    <property type="molecule type" value="Genomic_DNA"/>
</dbReference>
<dbReference type="AlphaFoldDB" id="A0AA36CNK7"/>
<dbReference type="GO" id="GO:0004623">
    <property type="term" value="F:phospholipase A2 activity"/>
    <property type="evidence" value="ECO:0007669"/>
    <property type="project" value="InterPro"/>
</dbReference>
<proteinExistence type="predicted"/>
<protein>
    <submittedName>
        <fullName evidence="2">Uncharacterized protein</fullName>
    </submittedName>
</protein>
<dbReference type="SUPFAM" id="SSF48619">
    <property type="entry name" value="Phospholipase A2, PLA2"/>
    <property type="match status" value="1"/>
</dbReference>
<comment type="caution">
    <text evidence="2">The sequence shown here is derived from an EMBL/GenBank/DDBJ whole genome shotgun (WGS) entry which is preliminary data.</text>
</comment>
<feature type="region of interest" description="Disordered" evidence="1">
    <location>
        <begin position="128"/>
        <end position="165"/>
    </location>
</feature>
<organism evidence="2 3">
    <name type="scientific">Mesorhabditis spiculigera</name>
    <dbReference type="NCBI Taxonomy" id="96644"/>
    <lineage>
        <taxon>Eukaryota</taxon>
        <taxon>Metazoa</taxon>
        <taxon>Ecdysozoa</taxon>
        <taxon>Nematoda</taxon>
        <taxon>Chromadorea</taxon>
        <taxon>Rhabditida</taxon>
        <taxon>Rhabditina</taxon>
        <taxon>Rhabditomorpha</taxon>
        <taxon>Rhabditoidea</taxon>
        <taxon>Rhabditidae</taxon>
        <taxon>Mesorhabditinae</taxon>
        <taxon>Mesorhabditis</taxon>
    </lineage>
</organism>
<dbReference type="Proteomes" id="UP001177023">
    <property type="component" value="Unassembled WGS sequence"/>
</dbReference>
<evidence type="ECO:0000256" key="1">
    <source>
        <dbReference type="SAM" id="MobiDB-lite"/>
    </source>
</evidence>
<keyword evidence="3" id="KW-1185">Reference proteome</keyword>
<dbReference type="GO" id="GO:0050482">
    <property type="term" value="P:arachidonate secretion"/>
    <property type="evidence" value="ECO:0007669"/>
    <property type="project" value="InterPro"/>
</dbReference>
<accession>A0AA36CNK7</accession>
<sequence>MRLGQGYSLKPRKSSFTWISLILCSFRLSAARDELPTRDAEKGPYFCGANSASAWGSYFMTLSCDQDSINSCCAVHDSCYATCILPQMECDEHFLQLLEELARLNLLPKPGARVALLDGAIPGPQLHMPGKSAASLQPAKVHAGRDGATSGDPEDTAAEAVRRAAAVSVQSTKRIHAVANGPIPAPPRLLHQQQPGRPV</sequence>
<dbReference type="GO" id="GO:0006644">
    <property type="term" value="P:phospholipid metabolic process"/>
    <property type="evidence" value="ECO:0007669"/>
    <property type="project" value="InterPro"/>
</dbReference>